<dbReference type="InterPro" id="IPR014036">
    <property type="entry name" value="DeoR-like_C"/>
</dbReference>
<dbReference type="InterPro" id="IPR050313">
    <property type="entry name" value="Carb_Metab_HTH_regulators"/>
</dbReference>
<gene>
    <name evidence="5" type="ORF">OCV61_00290</name>
</gene>
<dbReference type="InterPro" id="IPR036388">
    <property type="entry name" value="WH-like_DNA-bd_sf"/>
</dbReference>
<dbReference type="SUPFAM" id="SSF46785">
    <property type="entry name" value="Winged helix' DNA-binding domain"/>
    <property type="match status" value="1"/>
</dbReference>
<dbReference type="Proteomes" id="UP001652409">
    <property type="component" value="Unassembled WGS sequence"/>
</dbReference>
<comment type="caution">
    <text evidence="5">The sequence shown here is derived from an EMBL/GenBank/DDBJ whole genome shotgun (WGS) entry which is preliminary data.</text>
</comment>
<dbReference type="GO" id="GO:0003677">
    <property type="term" value="F:DNA binding"/>
    <property type="evidence" value="ECO:0007669"/>
    <property type="project" value="UniProtKB-KW"/>
</dbReference>
<evidence type="ECO:0000256" key="2">
    <source>
        <dbReference type="ARBA" id="ARBA00023125"/>
    </source>
</evidence>
<evidence type="ECO:0000256" key="3">
    <source>
        <dbReference type="ARBA" id="ARBA00023163"/>
    </source>
</evidence>
<dbReference type="Pfam" id="PF00455">
    <property type="entry name" value="DeoRC"/>
    <property type="match status" value="1"/>
</dbReference>
<dbReference type="InterPro" id="IPR037171">
    <property type="entry name" value="NagB/RpiA_transferase-like"/>
</dbReference>
<dbReference type="PROSITE" id="PS51000">
    <property type="entry name" value="HTH_DEOR_2"/>
    <property type="match status" value="1"/>
</dbReference>
<dbReference type="SMART" id="SM00420">
    <property type="entry name" value="HTH_DEOR"/>
    <property type="match status" value="1"/>
</dbReference>
<evidence type="ECO:0000313" key="6">
    <source>
        <dbReference type="Proteomes" id="UP001652409"/>
    </source>
</evidence>
<dbReference type="Pfam" id="PF08220">
    <property type="entry name" value="HTH_DeoR"/>
    <property type="match status" value="1"/>
</dbReference>
<dbReference type="InterPro" id="IPR018356">
    <property type="entry name" value="Tscrpt_reg_HTH_DeoR_CS"/>
</dbReference>
<dbReference type="EMBL" id="JAOQJL010000001">
    <property type="protein sequence ID" value="MCU6763850.1"/>
    <property type="molecule type" value="Genomic_DNA"/>
</dbReference>
<protein>
    <submittedName>
        <fullName evidence="5">DeoR/GlpR family DNA-binding transcription regulator</fullName>
    </submittedName>
</protein>
<keyword evidence="3" id="KW-0804">Transcription</keyword>
<dbReference type="Gene3D" id="1.10.10.10">
    <property type="entry name" value="Winged helix-like DNA-binding domain superfamily/Winged helix DNA-binding domain"/>
    <property type="match status" value="1"/>
</dbReference>
<name>A0ABT2TNP2_9FIRM</name>
<keyword evidence="2 5" id="KW-0238">DNA-binding</keyword>
<dbReference type="SMART" id="SM01134">
    <property type="entry name" value="DeoRC"/>
    <property type="match status" value="1"/>
</dbReference>
<dbReference type="InterPro" id="IPR001034">
    <property type="entry name" value="DeoR_HTH"/>
</dbReference>
<dbReference type="RefSeq" id="WP_158420045.1">
    <property type="nucleotide sequence ID" value="NZ_JAOQJL010000001.1"/>
</dbReference>
<dbReference type="PANTHER" id="PTHR30363:SF44">
    <property type="entry name" value="AGA OPERON TRANSCRIPTIONAL REPRESSOR-RELATED"/>
    <property type="match status" value="1"/>
</dbReference>
<evidence type="ECO:0000313" key="5">
    <source>
        <dbReference type="EMBL" id="MCU6763850.1"/>
    </source>
</evidence>
<sequence>MLALERRNLILTKLQEEKRVVVSELSQLYNVSEETIRRDLDKLEKEGLAIKSYGGAVINENVSIDLPFNIRKNQNVIGKQRMAEIVASLIHEGETISMDASTTDVFIAKALKSKEKLTLLTNSMEILLELTDVSGWNILSTGGTMKEGYLAFLGSKTDEAFRSYYVDTAIFSCKALDRNRGIMESQEAFGCAKRAMIASGRKKILVLDNGKFDQSAFCIAGSFKDVDIVVTDVRPADEWMQLFDEWDIKCLYPSCESEE</sequence>
<keyword evidence="6" id="KW-1185">Reference proteome</keyword>
<evidence type="ECO:0000259" key="4">
    <source>
        <dbReference type="PROSITE" id="PS51000"/>
    </source>
</evidence>
<dbReference type="SUPFAM" id="SSF100950">
    <property type="entry name" value="NagB/RpiA/CoA transferase-like"/>
    <property type="match status" value="1"/>
</dbReference>
<dbReference type="InterPro" id="IPR036390">
    <property type="entry name" value="WH_DNA-bd_sf"/>
</dbReference>
<evidence type="ECO:0000256" key="1">
    <source>
        <dbReference type="ARBA" id="ARBA00023015"/>
    </source>
</evidence>
<dbReference type="PROSITE" id="PS00894">
    <property type="entry name" value="HTH_DEOR_1"/>
    <property type="match status" value="1"/>
</dbReference>
<dbReference type="PANTHER" id="PTHR30363">
    <property type="entry name" value="HTH-TYPE TRANSCRIPTIONAL REGULATOR SRLR-RELATED"/>
    <property type="match status" value="1"/>
</dbReference>
<reference evidence="5 6" key="1">
    <citation type="journal article" date="2021" name="ISME Commun">
        <title>Automated analysis of genomic sequences facilitates high-throughput and comprehensive description of bacteria.</title>
        <authorList>
            <person name="Hitch T.C.A."/>
        </authorList>
    </citation>
    <scope>NUCLEOTIDE SEQUENCE [LARGE SCALE GENOMIC DNA]</scope>
    <source>
        <strain evidence="5 6">Sanger_23</strain>
    </source>
</reference>
<organism evidence="5 6">
    <name type="scientific">Blautia ammoniilytica</name>
    <dbReference type="NCBI Taxonomy" id="2981782"/>
    <lineage>
        <taxon>Bacteria</taxon>
        <taxon>Bacillati</taxon>
        <taxon>Bacillota</taxon>
        <taxon>Clostridia</taxon>
        <taxon>Lachnospirales</taxon>
        <taxon>Lachnospiraceae</taxon>
        <taxon>Blautia</taxon>
    </lineage>
</organism>
<keyword evidence="1" id="KW-0805">Transcription regulation</keyword>
<feature type="domain" description="HTH deoR-type" evidence="4">
    <location>
        <begin position="3"/>
        <end position="58"/>
    </location>
</feature>
<dbReference type="PRINTS" id="PR00037">
    <property type="entry name" value="HTHLACR"/>
</dbReference>
<accession>A0ABT2TNP2</accession>
<proteinExistence type="predicted"/>